<feature type="transmembrane region" description="Helical" evidence="1">
    <location>
        <begin position="119"/>
        <end position="141"/>
    </location>
</feature>
<evidence type="ECO:0000313" key="2">
    <source>
        <dbReference type="EMBL" id="KRY76324.1"/>
    </source>
</evidence>
<organism evidence="2 3">
    <name type="scientific">Trichinella pseudospiralis</name>
    <name type="common">Parasitic roundworm</name>
    <dbReference type="NCBI Taxonomy" id="6337"/>
    <lineage>
        <taxon>Eukaryota</taxon>
        <taxon>Metazoa</taxon>
        <taxon>Ecdysozoa</taxon>
        <taxon>Nematoda</taxon>
        <taxon>Enoplea</taxon>
        <taxon>Dorylaimia</taxon>
        <taxon>Trichinellida</taxon>
        <taxon>Trichinellidae</taxon>
        <taxon>Trichinella</taxon>
    </lineage>
</organism>
<evidence type="ECO:0000313" key="3">
    <source>
        <dbReference type="Proteomes" id="UP000054632"/>
    </source>
</evidence>
<keyword evidence="1" id="KW-1133">Transmembrane helix</keyword>
<name>A0A0V1ERD6_TRIPS</name>
<gene>
    <name evidence="2" type="ORF">T4A_11477</name>
</gene>
<dbReference type="AlphaFoldDB" id="A0A0V1ERD6"/>
<keyword evidence="1" id="KW-0472">Membrane</keyword>
<dbReference type="Proteomes" id="UP000054632">
    <property type="component" value="Unassembled WGS sequence"/>
</dbReference>
<keyword evidence="1" id="KW-0812">Transmembrane</keyword>
<reference evidence="2 3" key="1">
    <citation type="submission" date="2015-01" db="EMBL/GenBank/DDBJ databases">
        <title>Evolution of Trichinella species and genotypes.</title>
        <authorList>
            <person name="Korhonen P.K."/>
            <person name="Edoardo P."/>
            <person name="Giuseppe L.R."/>
            <person name="Gasser R.B."/>
        </authorList>
    </citation>
    <scope>NUCLEOTIDE SEQUENCE [LARGE SCALE GENOMIC DNA]</scope>
    <source>
        <strain evidence="2">ISS13</strain>
    </source>
</reference>
<sequence length="256" mass="28532">MNQFLINFACFLVKPTELGGMMVCVECIHLFVQGKQMPCSWIRQLFTNIRGPAFKSIRQPAIFTGDVVTANDTSFKVTTRLVKAQSGKSLKVLRLTVFESVFCRPTSKLTWMNYRTAELFLLAFLTLSLLAVLALATLCATSSPNFIQRVRRPRSGISDQLLAHHSGHGKPSEAPKKNIAYGLDLWNGTTTPYILNKAEREEQLLKLLLKVEEVITHPSIHSPGRETKETKDSFPIPLICSSAVLLLLLSLLGDMV</sequence>
<protein>
    <submittedName>
        <fullName evidence="2">Uncharacterized protein</fullName>
    </submittedName>
</protein>
<proteinExistence type="predicted"/>
<feature type="transmembrane region" description="Helical" evidence="1">
    <location>
        <begin position="234"/>
        <end position="253"/>
    </location>
</feature>
<comment type="caution">
    <text evidence="2">The sequence shown here is derived from an EMBL/GenBank/DDBJ whole genome shotgun (WGS) entry which is preliminary data.</text>
</comment>
<accession>A0A0V1ERD6</accession>
<dbReference type="EMBL" id="JYDR01000012">
    <property type="protein sequence ID" value="KRY76324.1"/>
    <property type="molecule type" value="Genomic_DNA"/>
</dbReference>
<evidence type="ECO:0000256" key="1">
    <source>
        <dbReference type="SAM" id="Phobius"/>
    </source>
</evidence>